<sequence>MSLSRGRQVTQIRNPPDPNPDDQTNELQYPALIRLSLPPKHSRPPKGFHIWNTPHPPSLFQCRLYYPTSHSVNTYENYPDQSCFLKAVRLNPSNPIEGITFFLRPEDGRPLGMHVHHPGNGNEKNTVLPLGLPPFLCRGVEWIFAPVGKTDRIVGFGMRHTRQGTDDGRGITKIRHAMLLRLKLAGDAVAGYLIEDYPGWMDQCLAQVKEGEAEGEGTSAGPVTLVYGVPHHGTYWEWFGGYDGTYDNEDVSFQPSFPSPPAFGFWTRVLEYPVSYQTIYSWAPLDNVVEAVFTSITLDSYDDELERSFKGWKAAPLEGYIKLWYDIGDADSRLVITPTLL</sequence>
<dbReference type="OrthoDB" id="4927927at2759"/>
<proteinExistence type="predicted"/>
<evidence type="ECO:0000256" key="1">
    <source>
        <dbReference type="SAM" id="MobiDB-lite"/>
    </source>
</evidence>
<dbReference type="Proteomes" id="UP000008066">
    <property type="component" value="Unassembled WGS sequence"/>
</dbReference>
<name>G0RZ27_CHATD</name>
<accession>G0RZ27</accession>
<dbReference type="GeneID" id="18254186"/>
<evidence type="ECO:0000313" key="2">
    <source>
        <dbReference type="EMBL" id="EGS23455.1"/>
    </source>
</evidence>
<dbReference type="RefSeq" id="XP_006690697.1">
    <property type="nucleotide sequence ID" value="XM_006690634.1"/>
</dbReference>
<organism evidence="3">
    <name type="scientific">Chaetomium thermophilum (strain DSM 1495 / CBS 144.50 / IMI 039719)</name>
    <name type="common">Thermochaetoides thermophila</name>
    <dbReference type="NCBI Taxonomy" id="759272"/>
    <lineage>
        <taxon>Eukaryota</taxon>
        <taxon>Fungi</taxon>
        <taxon>Dikarya</taxon>
        <taxon>Ascomycota</taxon>
        <taxon>Pezizomycotina</taxon>
        <taxon>Sordariomycetes</taxon>
        <taxon>Sordariomycetidae</taxon>
        <taxon>Sordariales</taxon>
        <taxon>Chaetomiaceae</taxon>
        <taxon>Thermochaetoides</taxon>
    </lineage>
</organism>
<reference evidence="2 3" key="1">
    <citation type="journal article" date="2011" name="Cell">
        <title>Insight into structure and assembly of the nuclear pore complex by utilizing the genome of a eukaryotic thermophile.</title>
        <authorList>
            <person name="Amlacher S."/>
            <person name="Sarges P."/>
            <person name="Flemming D."/>
            <person name="van Noort V."/>
            <person name="Kunze R."/>
            <person name="Devos D.P."/>
            <person name="Arumugam M."/>
            <person name="Bork P."/>
            <person name="Hurt E."/>
        </authorList>
    </citation>
    <scope>NUCLEOTIDE SEQUENCE [LARGE SCALE GENOMIC DNA]</scope>
    <source>
        <strain evidence="3">DSM 1495 / CBS 144.50 / IMI 039719</strain>
    </source>
</reference>
<keyword evidence="3" id="KW-1185">Reference proteome</keyword>
<feature type="compositionally biased region" description="Polar residues" evidence="1">
    <location>
        <begin position="1"/>
        <end position="13"/>
    </location>
</feature>
<gene>
    <name evidence="2" type="ORF">CTHT_0001480</name>
</gene>
<dbReference type="KEGG" id="cthr:CTHT_0001480"/>
<feature type="region of interest" description="Disordered" evidence="1">
    <location>
        <begin position="1"/>
        <end position="25"/>
    </location>
</feature>
<protein>
    <submittedName>
        <fullName evidence="2">Uncharacterized protein</fullName>
    </submittedName>
</protein>
<dbReference type="AlphaFoldDB" id="G0RZ27"/>
<dbReference type="HOGENOM" id="CLU_813805_0_0_1"/>
<dbReference type="EMBL" id="GL988032">
    <property type="protein sequence ID" value="EGS23455.1"/>
    <property type="molecule type" value="Genomic_DNA"/>
</dbReference>
<evidence type="ECO:0000313" key="3">
    <source>
        <dbReference type="Proteomes" id="UP000008066"/>
    </source>
</evidence>